<proteinExistence type="predicted"/>
<protein>
    <submittedName>
        <fullName evidence="2">Uncharacterized protein</fullName>
    </submittedName>
</protein>
<accession>A0A0S4LI12</accession>
<gene>
    <name evidence="2" type="ORF">COMA2_30119</name>
</gene>
<feature type="transmembrane region" description="Helical" evidence="1">
    <location>
        <begin position="6"/>
        <end position="25"/>
    </location>
</feature>
<evidence type="ECO:0000313" key="3">
    <source>
        <dbReference type="Proteomes" id="UP000198736"/>
    </source>
</evidence>
<keyword evidence="1" id="KW-0472">Membrane</keyword>
<feature type="transmembrane region" description="Helical" evidence="1">
    <location>
        <begin position="32"/>
        <end position="49"/>
    </location>
</feature>
<dbReference type="Proteomes" id="UP000198736">
    <property type="component" value="Unassembled WGS sequence"/>
</dbReference>
<dbReference type="EMBL" id="CZPZ01000023">
    <property type="protein sequence ID" value="CUS37187.1"/>
    <property type="molecule type" value="Genomic_DNA"/>
</dbReference>
<dbReference type="RefSeq" id="WP_090898868.1">
    <property type="nucleotide sequence ID" value="NZ_CZPZ01000023.1"/>
</dbReference>
<name>A0A0S4LI12_9BACT</name>
<dbReference type="OrthoDB" id="9939547at2"/>
<reference evidence="3" key="1">
    <citation type="submission" date="2015-10" db="EMBL/GenBank/DDBJ databases">
        <authorList>
            <person name="Luecker S."/>
            <person name="Luecker S."/>
        </authorList>
    </citation>
    <scope>NUCLEOTIDE SEQUENCE [LARGE SCALE GENOMIC DNA]</scope>
</reference>
<evidence type="ECO:0000313" key="2">
    <source>
        <dbReference type="EMBL" id="CUS37187.1"/>
    </source>
</evidence>
<keyword evidence="3" id="KW-1185">Reference proteome</keyword>
<organism evidence="2 3">
    <name type="scientific">Candidatus Nitrospira nitrificans</name>
    <dbReference type="NCBI Taxonomy" id="1742973"/>
    <lineage>
        <taxon>Bacteria</taxon>
        <taxon>Pseudomonadati</taxon>
        <taxon>Nitrospirota</taxon>
        <taxon>Nitrospiria</taxon>
        <taxon>Nitrospirales</taxon>
        <taxon>Nitrospiraceae</taxon>
        <taxon>Nitrospira</taxon>
    </lineage>
</organism>
<keyword evidence="1" id="KW-0812">Transmembrane</keyword>
<keyword evidence="1" id="KW-1133">Transmembrane helix</keyword>
<dbReference type="AlphaFoldDB" id="A0A0S4LI12"/>
<sequence length="66" mass="7144">MSPFGTSIAGLVGGVVLLMGLFALFQREWKAACAWFLSGLALIALLTFLDKPGSHPSESFETRETR</sequence>
<evidence type="ECO:0000256" key="1">
    <source>
        <dbReference type="SAM" id="Phobius"/>
    </source>
</evidence>